<name>A0A9P6CZV0_PLEER</name>
<feature type="compositionally biased region" description="Acidic residues" evidence="2">
    <location>
        <begin position="579"/>
        <end position="595"/>
    </location>
</feature>
<evidence type="ECO:0000256" key="1">
    <source>
        <dbReference type="SAM" id="Coils"/>
    </source>
</evidence>
<keyword evidence="4" id="KW-1185">Reference proteome</keyword>
<feature type="region of interest" description="Disordered" evidence="2">
    <location>
        <begin position="40"/>
        <end position="168"/>
    </location>
</feature>
<gene>
    <name evidence="3" type="ORF">BDN71DRAFT_1437289</name>
</gene>
<accession>A0A9P6CZV0</accession>
<feature type="compositionally biased region" description="Acidic residues" evidence="2">
    <location>
        <begin position="72"/>
        <end position="97"/>
    </location>
</feature>
<comment type="caution">
    <text evidence="3">The sequence shown here is derived from an EMBL/GenBank/DDBJ whole genome shotgun (WGS) entry which is preliminary data.</text>
</comment>
<dbReference type="Proteomes" id="UP000807025">
    <property type="component" value="Unassembled WGS sequence"/>
</dbReference>
<feature type="region of interest" description="Disordered" evidence="2">
    <location>
        <begin position="575"/>
        <end position="639"/>
    </location>
</feature>
<feature type="coiled-coil region" evidence="1">
    <location>
        <begin position="428"/>
        <end position="468"/>
    </location>
</feature>
<protein>
    <submittedName>
        <fullName evidence="3">Uncharacterized protein</fullName>
    </submittedName>
</protein>
<sequence>MLLMRNTARTLQESGAPLAPPAHQVGTGVTLAPITLSITTSRIRHEEPEDVPQITTKDKGKGRDLTNLGSSDAEEEKDEGEDAEAEKSDEEGNEEKDADAGSNGNEDGEPKKTDNEDNNEDNATEVTMPADLSDNDEDAMEVHPTTPKRPTTASKRRASASPTTAHQMGASCTMGGFARDKAMGVALNMADFNTNKESDAPPVMGMLLVFKDGALPLEGAGPVGVKVPIKNTLGPVLTAAAKKMVALTNSDILLWDAEDRFWEAKGSYATTVRNNEAVIWDDNNKLRIGMQPSEFGLSYLPPPSPSINSSATHSAVSSITPSASISITSTSAASVNPLITTFPNNPLLLQIATHMEVPLHMTNSGKGNGGLVNMYTCYQLARTNFSNYRGLFKCCLKFPMLMDMLQNSDYNFVSEAHMKVWGGHEVGRTTLGKVLDELEAEAAAEEARVEAEKAKKAKEAKKKAAKKVTNFCLQALWMMLLLSFLPGLLPYAAAAPLEDLFPDIRFVDFAKVVNLTFGENITLATVLMLLFSITSNTDILNLHGQQRAVGSNNQVVTSWMAAFVRAIKDKLQVDISNIPDDDDDDDDDDAGDDNPDSGFSEENMDASDSNSNLGSDEDMDSSDSSRSGSSGSSDTSSQTTILGKKLDSLCQFLDLYTHNDKRQLCHKLLPISTSSIQPIIIITPPVMGCSSAGCHGHGLTQYLCDHDISKVTLLCG</sequence>
<proteinExistence type="predicted"/>
<dbReference type="OrthoDB" id="3070904at2759"/>
<dbReference type="EMBL" id="MU154892">
    <property type="protein sequence ID" value="KAF9486846.1"/>
    <property type="molecule type" value="Genomic_DNA"/>
</dbReference>
<feature type="non-terminal residue" evidence="3">
    <location>
        <position position="716"/>
    </location>
</feature>
<evidence type="ECO:0000256" key="2">
    <source>
        <dbReference type="SAM" id="MobiDB-lite"/>
    </source>
</evidence>
<feature type="compositionally biased region" description="Low complexity" evidence="2">
    <location>
        <begin position="622"/>
        <end position="637"/>
    </location>
</feature>
<reference evidence="3" key="1">
    <citation type="submission" date="2020-11" db="EMBL/GenBank/DDBJ databases">
        <authorList>
            <consortium name="DOE Joint Genome Institute"/>
            <person name="Ahrendt S."/>
            <person name="Riley R."/>
            <person name="Andreopoulos W."/>
            <person name="Labutti K."/>
            <person name="Pangilinan J."/>
            <person name="Ruiz-Duenas F.J."/>
            <person name="Barrasa J.M."/>
            <person name="Sanchez-Garcia M."/>
            <person name="Camarero S."/>
            <person name="Miyauchi S."/>
            <person name="Serrano A."/>
            <person name="Linde D."/>
            <person name="Babiker R."/>
            <person name="Drula E."/>
            <person name="Ayuso-Fernandez I."/>
            <person name="Pacheco R."/>
            <person name="Padilla G."/>
            <person name="Ferreira P."/>
            <person name="Barriuso J."/>
            <person name="Kellner H."/>
            <person name="Castanera R."/>
            <person name="Alfaro M."/>
            <person name="Ramirez L."/>
            <person name="Pisabarro A.G."/>
            <person name="Kuo A."/>
            <person name="Tritt A."/>
            <person name="Lipzen A."/>
            <person name="He G."/>
            <person name="Yan M."/>
            <person name="Ng V."/>
            <person name="Cullen D."/>
            <person name="Martin F."/>
            <person name="Rosso M.-N."/>
            <person name="Henrissat B."/>
            <person name="Hibbett D."/>
            <person name="Martinez A.T."/>
            <person name="Grigoriev I.V."/>
        </authorList>
    </citation>
    <scope>NUCLEOTIDE SEQUENCE</scope>
    <source>
        <strain evidence="3">ATCC 90797</strain>
    </source>
</reference>
<dbReference type="AlphaFoldDB" id="A0A9P6CZV0"/>
<feature type="region of interest" description="Disordered" evidence="2">
    <location>
        <begin position="1"/>
        <end position="25"/>
    </location>
</feature>
<evidence type="ECO:0000313" key="3">
    <source>
        <dbReference type="EMBL" id="KAF9486846.1"/>
    </source>
</evidence>
<organism evidence="3 4">
    <name type="scientific">Pleurotus eryngii</name>
    <name type="common">Boletus of the steppes</name>
    <dbReference type="NCBI Taxonomy" id="5323"/>
    <lineage>
        <taxon>Eukaryota</taxon>
        <taxon>Fungi</taxon>
        <taxon>Dikarya</taxon>
        <taxon>Basidiomycota</taxon>
        <taxon>Agaricomycotina</taxon>
        <taxon>Agaricomycetes</taxon>
        <taxon>Agaricomycetidae</taxon>
        <taxon>Agaricales</taxon>
        <taxon>Pleurotineae</taxon>
        <taxon>Pleurotaceae</taxon>
        <taxon>Pleurotus</taxon>
    </lineage>
</organism>
<evidence type="ECO:0000313" key="4">
    <source>
        <dbReference type="Proteomes" id="UP000807025"/>
    </source>
</evidence>
<keyword evidence="1" id="KW-0175">Coiled coil</keyword>